<feature type="compositionally biased region" description="Low complexity" evidence="1">
    <location>
        <begin position="317"/>
        <end position="327"/>
    </location>
</feature>
<dbReference type="PANTHER" id="PTHR42470">
    <property type="entry name" value="VAST DOMAIN-CONTAINING PROTEIN"/>
    <property type="match status" value="1"/>
</dbReference>
<evidence type="ECO:0000256" key="1">
    <source>
        <dbReference type="SAM" id="MobiDB-lite"/>
    </source>
</evidence>
<dbReference type="Pfam" id="PF25545">
    <property type="entry name" value="DUF7924"/>
    <property type="match status" value="1"/>
</dbReference>
<dbReference type="PANTHER" id="PTHR42470:SF1">
    <property type="entry name" value="VAST DOMAIN-CONTAINING PROTEIN"/>
    <property type="match status" value="1"/>
</dbReference>
<evidence type="ECO:0000259" key="2">
    <source>
        <dbReference type="Pfam" id="PF25545"/>
    </source>
</evidence>
<dbReference type="OrthoDB" id="5426775at2759"/>
<dbReference type="InterPro" id="IPR057684">
    <property type="entry name" value="DUF7924"/>
</dbReference>
<feature type="region of interest" description="Disordered" evidence="1">
    <location>
        <begin position="301"/>
        <end position="363"/>
    </location>
</feature>
<gene>
    <name evidence="3" type="ORF">BDV95DRAFT_485210</name>
</gene>
<evidence type="ECO:0000313" key="4">
    <source>
        <dbReference type="Proteomes" id="UP000481861"/>
    </source>
</evidence>
<sequence>MAQSTAVSEASVSTEPAKDIDRRQAAHGIFIHRGDIPETLRKHIDEVVMDMRKPTTPSAARLARNSRRTRGMNEPQGKEMLAGDLLFKTEIDDGEELIQVLPEVTFGRHWLPAAPDKWVERQYGALEQPRPDHAVGYITQQDAHSMDPRSKAALERTEEDKIARHALTTQLHFPFLTCQWKSQKSGEGHYHASLQGARDGAAIVRSLHDFYQNAQHTPSIVDTAHFSLTTDTDSAKLWVHWLETKEDGGADYHMELISQAFLRPLTPRDTSMVDMRKMLRNILEYAVSARLDNIKAAIASLPLPPPRTRSPKRGQSKKSMSSSDTMSNPAAPVGHPLATAPRFDAQLPTPELSSPPLKRLREE</sequence>
<evidence type="ECO:0000313" key="3">
    <source>
        <dbReference type="EMBL" id="KAF2875766.1"/>
    </source>
</evidence>
<dbReference type="Proteomes" id="UP000481861">
    <property type="component" value="Unassembled WGS sequence"/>
</dbReference>
<dbReference type="AlphaFoldDB" id="A0A7C8IEA4"/>
<reference evidence="3 4" key="1">
    <citation type="submission" date="2020-01" db="EMBL/GenBank/DDBJ databases">
        <authorList>
            <consortium name="DOE Joint Genome Institute"/>
            <person name="Haridas S."/>
            <person name="Albert R."/>
            <person name="Binder M."/>
            <person name="Bloem J."/>
            <person name="Labutti K."/>
            <person name="Salamov A."/>
            <person name="Andreopoulos B."/>
            <person name="Baker S.E."/>
            <person name="Barry K."/>
            <person name="Bills G."/>
            <person name="Bluhm B.H."/>
            <person name="Cannon C."/>
            <person name="Castanera R."/>
            <person name="Culley D.E."/>
            <person name="Daum C."/>
            <person name="Ezra D."/>
            <person name="Gonzalez J.B."/>
            <person name="Henrissat B."/>
            <person name="Kuo A."/>
            <person name="Liang C."/>
            <person name="Lipzen A."/>
            <person name="Lutzoni F."/>
            <person name="Magnuson J."/>
            <person name="Mondo S."/>
            <person name="Nolan M."/>
            <person name="Ohm R."/>
            <person name="Pangilinan J."/>
            <person name="Park H.-J.H."/>
            <person name="Ramirez L."/>
            <person name="Alfaro M."/>
            <person name="Sun H."/>
            <person name="Tritt A."/>
            <person name="Yoshinaga Y."/>
            <person name="Zwiers L.-H.L."/>
            <person name="Turgeon B.G."/>
            <person name="Goodwin S.B."/>
            <person name="Spatafora J.W."/>
            <person name="Crous P.W."/>
            <person name="Grigoriev I.V."/>
        </authorList>
    </citation>
    <scope>NUCLEOTIDE SEQUENCE [LARGE SCALE GENOMIC DNA]</scope>
    <source>
        <strain evidence="3 4">CBS 611.86</strain>
    </source>
</reference>
<proteinExistence type="predicted"/>
<comment type="caution">
    <text evidence="3">The sequence shown here is derived from an EMBL/GenBank/DDBJ whole genome shotgun (WGS) entry which is preliminary data.</text>
</comment>
<feature type="domain" description="DUF7924" evidence="2">
    <location>
        <begin position="108"/>
        <end position="298"/>
    </location>
</feature>
<protein>
    <recommendedName>
        <fullName evidence="2">DUF7924 domain-containing protein</fullName>
    </recommendedName>
</protein>
<accession>A0A7C8IEA4</accession>
<keyword evidence="4" id="KW-1185">Reference proteome</keyword>
<name>A0A7C8IEA4_9PLEO</name>
<organism evidence="3 4">
    <name type="scientific">Massariosphaeria phaeospora</name>
    <dbReference type="NCBI Taxonomy" id="100035"/>
    <lineage>
        <taxon>Eukaryota</taxon>
        <taxon>Fungi</taxon>
        <taxon>Dikarya</taxon>
        <taxon>Ascomycota</taxon>
        <taxon>Pezizomycotina</taxon>
        <taxon>Dothideomycetes</taxon>
        <taxon>Pleosporomycetidae</taxon>
        <taxon>Pleosporales</taxon>
        <taxon>Pleosporales incertae sedis</taxon>
        <taxon>Massariosphaeria</taxon>
    </lineage>
</organism>
<dbReference type="EMBL" id="JAADJZ010000004">
    <property type="protein sequence ID" value="KAF2875766.1"/>
    <property type="molecule type" value="Genomic_DNA"/>
</dbReference>